<dbReference type="HAMAP" id="MF_01208">
    <property type="entry name" value="PyrE"/>
    <property type="match status" value="1"/>
</dbReference>
<dbReference type="Pfam" id="PF00156">
    <property type="entry name" value="Pribosyltran"/>
    <property type="match status" value="1"/>
</dbReference>
<feature type="binding site" evidence="7">
    <location>
        <position position="123"/>
    </location>
    <ligand>
        <name>orotate</name>
        <dbReference type="ChEBI" id="CHEBI:30839"/>
    </ligand>
</feature>
<dbReference type="PANTHER" id="PTHR19278">
    <property type="entry name" value="OROTATE PHOSPHORIBOSYLTRANSFERASE"/>
    <property type="match status" value="1"/>
</dbReference>
<keyword evidence="6 7" id="KW-0665">Pyrimidine biosynthesis</keyword>
<proteinExistence type="inferred from homology"/>
<keyword evidence="4 7" id="KW-0808">Transferase</keyword>
<keyword evidence="5 7" id="KW-0460">Magnesium</keyword>
<dbReference type="HOGENOM" id="CLU_074878_3_0_0"/>
<feature type="binding site" description="in other chain" evidence="7">
    <location>
        <begin position="119"/>
        <end position="127"/>
    </location>
    <ligand>
        <name>5-phospho-alpha-D-ribose 1-diphosphate</name>
        <dbReference type="ChEBI" id="CHEBI:58017"/>
        <note>ligand shared between dimeric partners</note>
    </ligand>
</feature>
<comment type="subunit">
    <text evidence="7">Homodimer.</text>
</comment>
<dbReference type="InterPro" id="IPR029057">
    <property type="entry name" value="PRTase-like"/>
</dbReference>
<evidence type="ECO:0000256" key="2">
    <source>
        <dbReference type="ARBA" id="ARBA00011971"/>
    </source>
</evidence>
<evidence type="ECO:0000256" key="4">
    <source>
        <dbReference type="ARBA" id="ARBA00022679"/>
    </source>
</evidence>
<evidence type="ECO:0000256" key="5">
    <source>
        <dbReference type="ARBA" id="ARBA00022842"/>
    </source>
</evidence>
<dbReference type="CDD" id="cd06223">
    <property type="entry name" value="PRTases_typeI"/>
    <property type="match status" value="1"/>
</dbReference>
<comment type="caution">
    <text evidence="7">Lacks conserved residue(s) required for the propagation of feature annotation.</text>
</comment>
<dbReference type="AlphaFoldDB" id="E3CYD7"/>
<dbReference type="NCBIfam" id="TIGR01367">
    <property type="entry name" value="pyrE_Therm"/>
    <property type="match status" value="1"/>
</dbReference>
<sequence length="196" mass="21382">MTAGEKRFEKRFAQRMAERGAHLKGHFLLSSGLHSSDYLQCALFLAHPRDAAWAGRILARRLAPLGADLVVSPAMGGLLIGHEVAKALGVPFLFTERVEGTMTLRRFPHPGKARFLVVEDVFTTGKSTRETAEVLERDGAVWVGAGSLVDRSGNPSLLPVPWRSLWAVSFPVYDPADCPCCREGLPLVKPGSRPQP</sequence>
<evidence type="ECO:0000313" key="10">
    <source>
        <dbReference type="Proteomes" id="UP000005096"/>
    </source>
</evidence>
<gene>
    <name evidence="7" type="primary">pyrE</name>
    <name evidence="9" type="ORF">Apau_1245</name>
</gene>
<comment type="function">
    <text evidence="7">Catalyzes the transfer of a ribosyl phosphate group from 5-phosphoribose 1-diphosphate to orotate, leading to the formation of orotidine monophosphate (OMP).</text>
</comment>
<feature type="binding site" evidence="7">
    <location>
        <position position="151"/>
    </location>
    <ligand>
        <name>orotate</name>
        <dbReference type="ChEBI" id="CHEBI:30839"/>
    </ligand>
</feature>
<comment type="catalytic activity">
    <reaction evidence="7">
        <text>orotidine 5'-phosphate + diphosphate = orotate + 5-phospho-alpha-D-ribose 1-diphosphate</text>
        <dbReference type="Rhea" id="RHEA:10380"/>
        <dbReference type="ChEBI" id="CHEBI:30839"/>
        <dbReference type="ChEBI" id="CHEBI:33019"/>
        <dbReference type="ChEBI" id="CHEBI:57538"/>
        <dbReference type="ChEBI" id="CHEBI:58017"/>
        <dbReference type="EC" id="2.4.2.10"/>
    </reaction>
</comment>
<evidence type="ECO:0000256" key="7">
    <source>
        <dbReference type="HAMAP-Rule" id="MF_01208"/>
    </source>
</evidence>
<dbReference type="eggNOG" id="COG0461">
    <property type="taxonomic scope" value="Bacteria"/>
</dbReference>
<dbReference type="GO" id="GO:0044205">
    <property type="term" value="P:'de novo' UMP biosynthetic process"/>
    <property type="evidence" value="ECO:0007669"/>
    <property type="project" value="UniProtKB-UniRule"/>
</dbReference>
<dbReference type="Gene3D" id="3.40.50.2020">
    <property type="match status" value="1"/>
</dbReference>
<keyword evidence="10" id="KW-1185">Reference proteome</keyword>
<keyword evidence="3 7" id="KW-0328">Glycosyltransferase</keyword>
<name>E3CYD7_9BACT</name>
<dbReference type="GO" id="GO:0000287">
    <property type="term" value="F:magnesium ion binding"/>
    <property type="evidence" value="ECO:0007669"/>
    <property type="project" value="UniProtKB-UniRule"/>
</dbReference>
<comment type="similarity">
    <text evidence="7">Belongs to the purine/pyrimidine phosphoribosyltransferase family. PyrE subfamily.</text>
</comment>
<feature type="binding site" evidence="7">
    <location>
        <position position="97"/>
    </location>
    <ligand>
        <name>5-phospho-alpha-D-ribose 1-diphosphate</name>
        <dbReference type="ChEBI" id="CHEBI:58017"/>
        <note>ligand shared between dimeric partners</note>
    </ligand>
</feature>
<dbReference type="EC" id="2.4.2.10" evidence="2 7"/>
<dbReference type="OrthoDB" id="9783570at2"/>
<evidence type="ECO:0000256" key="3">
    <source>
        <dbReference type="ARBA" id="ARBA00022676"/>
    </source>
</evidence>
<organism evidence="9 10">
    <name type="scientific">Aminomonas paucivorans DSM 12260</name>
    <dbReference type="NCBI Taxonomy" id="584708"/>
    <lineage>
        <taxon>Bacteria</taxon>
        <taxon>Thermotogati</taxon>
        <taxon>Synergistota</taxon>
        <taxon>Synergistia</taxon>
        <taxon>Synergistales</taxon>
        <taxon>Synergistaceae</taxon>
        <taxon>Aminomonas</taxon>
    </lineage>
</organism>
<evidence type="ECO:0000256" key="6">
    <source>
        <dbReference type="ARBA" id="ARBA00022975"/>
    </source>
</evidence>
<dbReference type="UniPathway" id="UPA00070">
    <property type="reaction ID" value="UER00119"/>
</dbReference>
<comment type="cofactor">
    <cofactor evidence="7">
        <name>Mg(2+)</name>
        <dbReference type="ChEBI" id="CHEBI:18420"/>
    </cofactor>
</comment>
<evidence type="ECO:0000256" key="1">
    <source>
        <dbReference type="ARBA" id="ARBA00004889"/>
    </source>
</evidence>
<dbReference type="STRING" id="584708.Apau_1245"/>
<feature type="domain" description="Phosphoribosyltransferase" evidence="8">
    <location>
        <begin position="63"/>
        <end position="152"/>
    </location>
</feature>
<dbReference type="RefSeq" id="WP_006300872.1">
    <property type="nucleotide sequence ID" value="NZ_CM001022.1"/>
</dbReference>
<dbReference type="InterPro" id="IPR006273">
    <property type="entry name" value="Orotate_PRibTrfase_bac"/>
</dbReference>
<accession>E3CYD7</accession>
<dbReference type="GO" id="GO:0004588">
    <property type="term" value="F:orotate phosphoribosyltransferase activity"/>
    <property type="evidence" value="ECO:0007669"/>
    <property type="project" value="UniProtKB-UniRule"/>
</dbReference>
<evidence type="ECO:0000313" key="9">
    <source>
        <dbReference type="EMBL" id="EFQ23670.1"/>
    </source>
</evidence>
<evidence type="ECO:0000259" key="8">
    <source>
        <dbReference type="Pfam" id="PF00156"/>
    </source>
</evidence>
<dbReference type="EMBL" id="CM001022">
    <property type="protein sequence ID" value="EFQ23670.1"/>
    <property type="molecule type" value="Genomic_DNA"/>
</dbReference>
<dbReference type="SUPFAM" id="SSF53271">
    <property type="entry name" value="PRTase-like"/>
    <property type="match status" value="1"/>
</dbReference>
<comment type="pathway">
    <text evidence="1 7">Pyrimidine metabolism; UMP biosynthesis via de novo pathway; UMP from orotate: step 1/2.</text>
</comment>
<dbReference type="InterPro" id="IPR000836">
    <property type="entry name" value="PRTase_dom"/>
</dbReference>
<protein>
    <recommendedName>
        <fullName evidence="2 7">Orotate phosphoribosyltransferase</fullName>
        <shortName evidence="7">OPRT</shortName>
        <shortName evidence="7">OPRTase</shortName>
        <ecNumber evidence="2 7">2.4.2.10</ecNumber>
    </recommendedName>
</protein>
<dbReference type="Proteomes" id="UP000005096">
    <property type="component" value="Chromosome"/>
</dbReference>
<dbReference type="InterPro" id="IPR023031">
    <property type="entry name" value="OPRT"/>
</dbReference>
<dbReference type="PANTHER" id="PTHR19278:SF9">
    <property type="entry name" value="URIDINE 5'-MONOPHOSPHATE SYNTHASE"/>
    <property type="match status" value="1"/>
</dbReference>
<dbReference type="PaxDb" id="584708-Apau_1245"/>
<dbReference type="GO" id="GO:0019856">
    <property type="term" value="P:pyrimidine nucleobase biosynthetic process"/>
    <property type="evidence" value="ECO:0007669"/>
    <property type="project" value="InterPro"/>
</dbReference>
<reference evidence="9 10" key="1">
    <citation type="journal article" date="2010" name="Stand. Genomic Sci.">
        <title>Non-contiguous finished genome sequence of Aminomonas paucivorans type strain (GLU-3).</title>
        <authorList>
            <person name="Pitluck S."/>
            <person name="Yasawong M."/>
            <person name="Held B."/>
            <person name="Lapidus A."/>
            <person name="Nolan M."/>
            <person name="Copeland A."/>
            <person name="Lucas S."/>
            <person name="Del Rio T.G."/>
            <person name="Tice H."/>
            <person name="Cheng J.F."/>
            <person name="Chertkov O."/>
            <person name="Goodwin L."/>
            <person name="Tapia R."/>
            <person name="Han C."/>
            <person name="Liolios K."/>
            <person name="Ivanova N."/>
            <person name="Mavromatis K."/>
            <person name="Ovchinnikova G."/>
            <person name="Pati A."/>
            <person name="Chen A."/>
            <person name="Palaniappan K."/>
            <person name="Land M."/>
            <person name="Hauser L."/>
            <person name="Chang Y.J."/>
            <person name="Jeffries C.D."/>
            <person name="Pukall R."/>
            <person name="Spring S."/>
            <person name="Rohde M."/>
            <person name="Sikorski J."/>
            <person name="Goker M."/>
            <person name="Woyke T."/>
            <person name="Bristow J."/>
            <person name="Eisen J.A."/>
            <person name="Markowitz V."/>
            <person name="Hugenholtz P."/>
            <person name="Kyrpides N.C."/>
            <person name="Klenk H.P."/>
        </authorList>
    </citation>
    <scope>NUCLEOTIDE SEQUENCE [LARGE SCALE GENOMIC DNA]</scope>
    <source>
        <strain evidence="9 10">DSM 12260</strain>
    </source>
</reference>